<sequence length="966" mass="110802">MSTILLSLVQSLQHKSLCMLDHEWVPEMVTSTKRMLDKWKEEAEGKDEFEMDIFPELHNLSADMISRTAFGSSFEEGRRIFELQDQLASLVSEAIRSIYIPGFRFLPTKKNRMRRRLDKGIRDSIKKLIDNYSKIEENKKCLLAFLMASYKNQDGEEEKLNTSEIIDECKTFYFAGKEATANLLNWVLILLALHQEWQSMARDEVFRTCKDNGVPTADNLSDFKILSMIINETLRLYPPAVMLMRQTSKNVKLGHLSIPANTEFNLVMTAVHHDTEIWGEDANSFNPQRFTDSRKHMASFFPFGLGPRICVGQNLALVEAKVVLAVILQQYSFVISPSYVHAPKLNLSLQPQYEIKLIKNAAICLGLVTIDSSTVAQNNKLTTTEIQLLSKSTTNRQWQALLTPPRFSSSSESNLQPFKFTNFQQSNTFKFTNFHYASSSPTSLLHSIIWVPLKIQNHLRKQGIGGPDYRPIFGNTAKIRRLMIAEAESKPISISHDIVHRVIPHYYNWSRIYGKNFLYWFGPNPRLAIADPDMIKEILLNSKGSYEKVGFNPLSKMLFGEGLVGLSGDKWAVHRRITSQAFNMERIKEWVPEMVTSTKRMLDKWEEERGGRDEFEMDVFKELHNLSADIISRTAFGSSFEEGRRIFELQDQQASLVLQAIRSVYIPGFRFLPTKKNRMRMRLEKETRDSIKKLIENNSKIEENKKSLLSLLIAPYKNQDGEEEKLNTSEIIDECKTFYFAGKETTANLLTWALILLALHQEWQSKARDEVLRSCRDSEILTADNLTDFKIVNMIINETLRLYPPAVMLMRQTPKNVKLGSLSIPANTQFYLAMTAVHHDNEIWGDDANLFNPQRFADSRRHMAAFFPFGLGPRICVGQNLALVEAKLVLAFILQRYSFVISPSYVHAPTQYMTLQPQYGAQGLKPEVVPERELDQITGRFALYALPVPGFSVPFCMLKYTVNGFR</sequence>
<accession>A0ACC0A579</accession>
<evidence type="ECO:0000313" key="1">
    <source>
        <dbReference type="EMBL" id="KAI5656035.1"/>
    </source>
</evidence>
<gene>
    <name evidence="1" type="ORF">M9H77_24828</name>
</gene>
<reference evidence="2" key="1">
    <citation type="journal article" date="2023" name="Nat. Plants">
        <title>Single-cell RNA sequencing provides a high-resolution roadmap for understanding the multicellular compartmentation of specialized metabolism.</title>
        <authorList>
            <person name="Sun S."/>
            <person name="Shen X."/>
            <person name="Li Y."/>
            <person name="Li Y."/>
            <person name="Wang S."/>
            <person name="Li R."/>
            <person name="Zhang H."/>
            <person name="Shen G."/>
            <person name="Guo B."/>
            <person name="Wei J."/>
            <person name="Xu J."/>
            <person name="St-Pierre B."/>
            <person name="Chen S."/>
            <person name="Sun C."/>
        </authorList>
    </citation>
    <scope>NUCLEOTIDE SEQUENCE [LARGE SCALE GENOMIC DNA]</scope>
</reference>
<evidence type="ECO:0000313" key="2">
    <source>
        <dbReference type="Proteomes" id="UP001060085"/>
    </source>
</evidence>
<organism evidence="1 2">
    <name type="scientific">Catharanthus roseus</name>
    <name type="common">Madagascar periwinkle</name>
    <name type="synonym">Vinca rosea</name>
    <dbReference type="NCBI Taxonomy" id="4058"/>
    <lineage>
        <taxon>Eukaryota</taxon>
        <taxon>Viridiplantae</taxon>
        <taxon>Streptophyta</taxon>
        <taxon>Embryophyta</taxon>
        <taxon>Tracheophyta</taxon>
        <taxon>Spermatophyta</taxon>
        <taxon>Magnoliopsida</taxon>
        <taxon>eudicotyledons</taxon>
        <taxon>Gunneridae</taxon>
        <taxon>Pentapetalae</taxon>
        <taxon>asterids</taxon>
        <taxon>lamiids</taxon>
        <taxon>Gentianales</taxon>
        <taxon>Apocynaceae</taxon>
        <taxon>Rauvolfioideae</taxon>
        <taxon>Vinceae</taxon>
        <taxon>Catharanthinae</taxon>
        <taxon>Catharanthus</taxon>
    </lineage>
</organism>
<name>A0ACC0A579_CATRO</name>
<dbReference type="EMBL" id="CM044706">
    <property type="protein sequence ID" value="KAI5656035.1"/>
    <property type="molecule type" value="Genomic_DNA"/>
</dbReference>
<dbReference type="Proteomes" id="UP001060085">
    <property type="component" value="Linkage Group LG06"/>
</dbReference>
<keyword evidence="2" id="KW-1185">Reference proteome</keyword>
<comment type="caution">
    <text evidence="1">The sequence shown here is derived from an EMBL/GenBank/DDBJ whole genome shotgun (WGS) entry which is preliminary data.</text>
</comment>
<proteinExistence type="predicted"/>
<protein>
    <submittedName>
        <fullName evidence="1">Uncharacterized protein</fullName>
    </submittedName>
</protein>